<feature type="compositionally biased region" description="Low complexity" evidence="5">
    <location>
        <begin position="1"/>
        <end position="16"/>
    </location>
</feature>
<feature type="domain" description="AN1-type" evidence="6">
    <location>
        <begin position="107"/>
        <end position="159"/>
    </location>
</feature>
<feature type="domain" description="AN1-type" evidence="6">
    <location>
        <begin position="25"/>
        <end position="73"/>
    </location>
</feature>
<dbReference type="SUPFAM" id="SSF118310">
    <property type="entry name" value="AN1-like Zinc finger"/>
    <property type="match status" value="2"/>
</dbReference>
<sequence length="369" mass="37615">MSTHPPSGSPSGNTTPREMPDTDLDSIGHHCDLPYCHQLDFLPFRCASCRGVYCLDHRTESAHQCARAGEWARAAAAPSTTSSTTSSTSTSTPSSTSPPAPQSKPTIHTTDQCSHLTCKTLIHTLTEPGVRCPACRRAYCLKHRLQEGHACTPAPVPIPSRGGGGKAGADTLKSMFARVRGSFAASLSSSSSSSTSGGRSAAAAAGKGTGNTAGQGTAAAAAAAAGTKTKPKPGNRAMAVHALKRTAKGDAKVPAERRVYLSVEAAASPTRSAAAAATGATGATGAGAAGAGAAGAFWFDGRWKVGRVLDDAARRLGVENVNNRVAGEEERLRVFHVEGGGFLEFGDTLGEKVVVGDTLVLLRGAGVIL</sequence>
<dbReference type="PANTHER" id="PTHR14677">
    <property type="entry name" value="ARSENITE INDUCUBLE RNA ASSOCIATED PROTEIN AIP-1-RELATED"/>
    <property type="match status" value="1"/>
</dbReference>
<feature type="region of interest" description="Disordered" evidence="5">
    <location>
        <begin position="76"/>
        <end position="108"/>
    </location>
</feature>
<dbReference type="GO" id="GO:0005737">
    <property type="term" value="C:cytoplasm"/>
    <property type="evidence" value="ECO:0007669"/>
    <property type="project" value="TreeGrafter"/>
</dbReference>
<dbReference type="EMBL" id="KZ825507">
    <property type="protein sequence ID" value="PYI31114.1"/>
    <property type="molecule type" value="Genomic_DNA"/>
</dbReference>
<evidence type="ECO:0000256" key="2">
    <source>
        <dbReference type="ARBA" id="ARBA00022771"/>
    </source>
</evidence>
<evidence type="ECO:0000256" key="4">
    <source>
        <dbReference type="PROSITE-ProRule" id="PRU00449"/>
    </source>
</evidence>
<feature type="region of interest" description="Disordered" evidence="5">
    <location>
        <begin position="186"/>
        <end position="214"/>
    </location>
</feature>
<dbReference type="Pfam" id="PF01428">
    <property type="entry name" value="zf-AN1"/>
    <property type="match status" value="2"/>
</dbReference>
<dbReference type="AlphaFoldDB" id="A0A2V5IA70"/>
<dbReference type="InterPro" id="IPR057358">
    <property type="entry name" value="UBL_ZFAND1-like"/>
</dbReference>
<evidence type="ECO:0000313" key="8">
    <source>
        <dbReference type="Proteomes" id="UP000248817"/>
    </source>
</evidence>
<dbReference type="Proteomes" id="UP000248817">
    <property type="component" value="Unassembled WGS sequence"/>
</dbReference>
<evidence type="ECO:0000256" key="3">
    <source>
        <dbReference type="ARBA" id="ARBA00022833"/>
    </source>
</evidence>
<evidence type="ECO:0000259" key="6">
    <source>
        <dbReference type="PROSITE" id="PS51039"/>
    </source>
</evidence>
<dbReference type="Gene3D" id="4.10.1110.10">
    <property type="entry name" value="AN1-like Zinc finger"/>
    <property type="match status" value="2"/>
</dbReference>
<organism evidence="7 8">
    <name type="scientific">Aspergillus indologenus CBS 114.80</name>
    <dbReference type="NCBI Taxonomy" id="1450541"/>
    <lineage>
        <taxon>Eukaryota</taxon>
        <taxon>Fungi</taxon>
        <taxon>Dikarya</taxon>
        <taxon>Ascomycota</taxon>
        <taxon>Pezizomycotina</taxon>
        <taxon>Eurotiomycetes</taxon>
        <taxon>Eurotiomycetidae</taxon>
        <taxon>Eurotiales</taxon>
        <taxon>Aspergillaceae</taxon>
        <taxon>Aspergillus</taxon>
        <taxon>Aspergillus subgen. Circumdati</taxon>
    </lineage>
</organism>
<dbReference type="SMART" id="SM00154">
    <property type="entry name" value="ZnF_AN1"/>
    <property type="match status" value="2"/>
</dbReference>
<keyword evidence="3" id="KW-0862">Zinc</keyword>
<feature type="region of interest" description="Disordered" evidence="5">
    <location>
        <begin position="1"/>
        <end position="21"/>
    </location>
</feature>
<accession>A0A2V5IA70</accession>
<feature type="compositionally biased region" description="Low complexity" evidence="5">
    <location>
        <begin position="76"/>
        <end position="95"/>
    </location>
</feature>
<protein>
    <recommendedName>
        <fullName evidence="6">AN1-type domain-containing protein</fullName>
    </recommendedName>
</protein>
<evidence type="ECO:0000256" key="5">
    <source>
        <dbReference type="SAM" id="MobiDB-lite"/>
    </source>
</evidence>
<reference evidence="7 8" key="1">
    <citation type="submission" date="2018-02" db="EMBL/GenBank/DDBJ databases">
        <title>The genomes of Aspergillus section Nigri reveals drivers in fungal speciation.</title>
        <authorList>
            <consortium name="DOE Joint Genome Institute"/>
            <person name="Vesth T.C."/>
            <person name="Nybo J."/>
            <person name="Theobald S."/>
            <person name="Brandl J."/>
            <person name="Frisvad J.C."/>
            <person name="Nielsen K.F."/>
            <person name="Lyhne E.K."/>
            <person name="Kogle M.E."/>
            <person name="Kuo A."/>
            <person name="Riley R."/>
            <person name="Clum A."/>
            <person name="Nolan M."/>
            <person name="Lipzen A."/>
            <person name="Salamov A."/>
            <person name="Henrissat B."/>
            <person name="Wiebenga A."/>
            <person name="De vries R.P."/>
            <person name="Grigoriev I.V."/>
            <person name="Mortensen U.H."/>
            <person name="Andersen M.R."/>
            <person name="Baker S.E."/>
        </authorList>
    </citation>
    <scope>NUCLEOTIDE SEQUENCE [LARGE SCALE GENOMIC DNA]</scope>
    <source>
        <strain evidence="7 8">CBS 114.80</strain>
    </source>
</reference>
<dbReference type="InterPro" id="IPR000058">
    <property type="entry name" value="Znf_AN1"/>
</dbReference>
<keyword evidence="1" id="KW-0479">Metal-binding</keyword>
<feature type="compositionally biased region" description="Low complexity" evidence="5">
    <location>
        <begin position="186"/>
        <end position="206"/>
    </location>
</feature>
<keyword evidence="8" id="KW-1185">Reference proteome</keyword>
<dbReference type="Pfam" id="PF25327">
    <property type="entry name" value="UBL_ZFAND1"/>
    <property type="match status" value="1"/>
</dbReference>
<dbReference type="PROSITE" id="PS51039">
    <property type="entry name" value="ZF_AN1"/>
    <property type="match status" value="2"/>
</dbReference>
<dbReference type="PANTHER" id="PTHR14677:SF40">
    <property type="entry name" value="CDC48-ASSOCIATED UBIQUITIN-LIKE_ZINC FINGER PROTEIN 1"/>
    <property type="match status" value="1"/>
</dbReference>
<dbReference type="GO" id="GO:0008270">
    <property type="term" value="F:zinc ion binding"/>
    <property type="evidence" value="ECO:0007669"/>
    <property type="project" value="UniProtKB-KW"/>
</dbReference>
<evidence type="ECO:0000256" key="1">
    <source>
        <dbReference type="ARBA" id="ARBA00022723"/>
    </source>
</evidence>
<keyword evidence="2 4" id="KW-0863">Zinc-finger</keyword>
<proteinExistence type="predicted"/>
<name>A0A2V5IA70_9EURO</name>
<gene>
    <name evidence="7" type="ORF">BP00DRAFT_425912</name>
</gene>
<evidence type="ECO:0000313" key="7">
    <source>
        <dbReference type="EMBL" id="PYI31114.1"/>
    </source>
</evidence>
<dbReference type="InterPro" id="IPR035896">
    <property type="entry name" value="AN1-like_Znf"/>
</dbReference>